<evidence type="ECO:0000256" key="2">
    <source>
        <dbReference type="ARBA" id="ARBA00022840"/>
    </source>
</evidence>
<feature type="binding site" evidence="6">
    <location>
        <position position="245"/>
    </location>
    <ligand>
        <name>AMP</name>
        <dbReference type="ChEBI" id="CHEBI:456215"/>
    </ligand>
</feature>
<reference evidence="8 9" key="1">
    <citation type="submission" date="2019-11" db="EMBL/GenBank/DDBJ databases">
        <title>Type strains purchased from KCTC, JCM and DSMZ.</title>
        <authorList>
            <person name="Lu H."/>
        </authorList>
    </citation>
    <scope>NUCLEOTIDE SEQUENCE [LARGE SCALE GENOMIC DNA]</scope>
    <source>
        <strain evidence="8 9">JCM 31587</strain>
    </source>
</reference>
<dbReference type="EC" id="4.2.1.136" evidence="6"/>
<feature type="binding site" evidence="6">
    <location>
        <position position="117"/>
    </location>
    <ligand>
        <name>(6S)-NADPHX</name>
        <dbReference type="ChEBI" id="CHEBI:64076"/>
    </ligand>
</feature>
<keyword evidence="4 6" id="KW-0520">NAD</keyword>
<dbReference type="GO" id="GO:0110051">
    <property type="term" value="P:metabolite repair"/>
    <property type="evidence" value="ECO:0007669"/>
    <property type="project" value="TreeGrafter"/>
</dbReference>
<dbReference type="HAMAP" id="MF_01965">
    <property type="entry name" value="NADHX_dehydratase"/>
    <property type="match status" value="1"/>
</dbReference>
<evidence type="ECO:0000313" key="9">
    <source>
        <dbReference type="Proteomes" id="UP000472320"/>
    </source>
</evidence>
<feature type="domain" description="YjeF C-terminal" evidence="7">
    <location>
        <begin position="11"/>
        <end position="305"/>
    </location>
</feature>
<keyword evidence="9" id="KW-1185">Reference proteome</keyword>
<comment type="caution">
    <text evidence="8">The sequence shown here is derived from an EMBL/GenBank/DDBJ whole genome shotgun (WGS) entry which is preliminary data.</text>
</comment>
<evidence type="ECO:0000256" key="1">
    <source>
        <dbReference type="ARBA" id="ARBA00022741"/>
    </source>
</evidence>
<dbReference type="SUPFAM" id="SSF53613">
    <property type="entry name" value="Ribokinase-like"/>
    <property type="match status" value="1"/>
</dbReference>
<evidence type="ECO:0000256" key="6">
    <source>
        <dbReference type="HAMAP-Rule" id="MF_01965"/>
    </source>
</evidence>
<dbReference type="GO" id="GO:0005524">
    <property type="term" value="F:ATP binding"/>
    <property type="evidence" value="ECO:0007669"/>
    <property type="project" value="UniProtKB-KW"/>
</dbReference>
<feature type="binding site" evidence="6">
    <location>
        <position position="246"/>
    </location>
    <ligand>
        <name>(6S)-NADPHX</name>
        <dbReference type="ChEBI" id="CHEBI:64076"/>
    </ligand>
</feature>
<protein>
    <recommendedName>
        <fullName evidence="6">ADP-dependent (S)-NAD(P)H-hydrate dehydratase</fullName>
        <ecNumber evidence="6">4.2.1.136</ecNumber>
    </recommendedName>
    <alternativeName>
        <fullName evidence="6">ADP-dependent NAD(P)HX dehydratase</fullName>
    </alternativeName>
</protein>
<organism evidence="8 9">
    <name type="scientific">Massilia eburnea</name>
    <dbReference type="NCBI Taxonomy" id="1776165"/>
    <lineage>
        <taxon>Bacteria</taxon>
        <taxon>Pseudomonadati</taxon>
        <taxon>Pseudomonadota</taxon>
        <taxon>Betaproteobacteria</taxon>
        <taxon>Burkholderiales</taxon>
        <taxon>Oxalobacteraceae</taxon>
        <taxon>Telluria group</taxon>
        <taxon>Massilia</taxon>
    </lineage>
</organism>
<gene>
    <name evidence="6" type="primary">nnrD</name>
    <name evidence="8" type="ORF">GM658_02150</name>
</gene>
<dbReference type="EMBL" id="WNKX01000001">
    <property type="protein sequence ID" value="MTW09390.1"/>
    <property type="molecule type" value="Genomic_DNA"/>
</dbReference>
<keyword evidence="1 6" id="KW-0547">Nucleotide-binding</keyword>
<dbReference type="AlphaFoldDB" id="A0A6L6QB01"/>
<keyword evidence="2 6" id="KW-0067">ATP-binding</keyword>
<keyword evidence="5 6" id="KW-0456">Lyase</keyword>
<dbReference type="InterPro" id="IPR029056">
    <property type="entry name" value="Ribokinase-like"/>
</dbReference>
<comment type="cofactor">
    <cofactor evidence="6">
        <name>Mg(2+)</name>
        <dbReference type="ChEBI" id="CHEBI:18420"/>
    </cofactor>
</comment>
<evidence type="ECO:0000256" key="5">
    <source>
        <dbReference type="ARBA" id="ARBA00023239"/>
    </source>
</evidence>
<keyword evidence="3 6" id="KW-0521">NADP</keyword>
<comment type="function">
    <text evidence="6">Catalyzes the dehydration of the S-form of NAD(P)HX at the expense of ADP, which is converted to AMP. Together with NAD(P)HX epimerase, which catalyzes the epimerization of the S- and R-forms, the enzyme allows the repair of both epimers of NAD(P)HX, a damaged form of NAD(P)H that is a result of enzymatic or heat-dependent hydration.</text>
</comment>
<name>A0A6L6QB01_9BURK</name>
<dbReference type="NCBIfam" id="TIGR00196">
    <property type="entry name" value="yjeF_cterm"/>
    <property type="match status" value="1"/>
</dbReference>
<dbReference type="RefSeq" id="WP_155452354.1">
    <property type="nucleotide sequence ID" value="NZ_WNKX01000001.1"/>
</dbReference>
<comment type="subunit">
    <text evidence="6">Homotetramer.</text>
</comment>
<accession>A0A6L6QB01</accession>
<comment type="catalytic activity">
    <reaction evidence="6">
        <text>(6S)-NADHX + ADP = AMP + phosphate + NADH + H(+)</text>
        <dbReference type="Rhea" id="RHEA:32223"/>
        <dbReference type="ChEBI" id="CHEBI:15378"/>
        <dbReference type="ChEBI" id="CHEBI:43474"/>
        <dbReference type="ChEBI" id="CHEBI:57945"/>
        <dbReference type="ChEBI" id="CHEBI:64074"/>
        <dbReference type="ChEBI" id="CHEBI:456215"/>
        <dbReference type="ChEBI" id="CHEBI:456216"/>
        <dbReference type="EC" id="4.2.1.136"/>
    </reaction>
</comment>
<dbReference type="GO" id="GO:0052856">
    <property type="term" value="F:NAD(P)HX epimerase activity"/>
    <property type="evidence" value="ECO:0007669"/>
    <property type="project" value="TreeGrafter"/>
</dbReference>
<dbReference type="PANTHER" id="PTHR12592">
    <property type="entry name" value="ATP-DEPENDENT (S)-NAD(P)H-HYDRATE DEHYDRATASE FAMILY MEMBER"/>
    <property type="match status" value="1"/>
</dbReference>
<feature type="binding site" evidence="6">
    <location>
        <position position="46"/>
    </location>
    <ligand>
        <name>(6S)-NADPHX</name>
        <dbReference type="ChEBI" id="CHEBI:64076"/>
    </ligand>
</feature>
<dbReference type="InterPro" id="IPR000631">
    <property type="entry name" value="CARKD"/>
</dbReference>
<evidence type="ECO:0000256" key="4">
    <source>
        <dbReference type="ARBA" id="ARBA00023027"/>
    </source>
</evidence>
<dbReference type="Gene3D" id="3.40.1190.20">
    <property type="match status" value="1"/>
</dbReference>
<dbReference type="GO" id="GO:0052855">
    <property type="term" value="F:ADP-dependent NAD(P)H-hydrate dehydratase activity"/>
    <property type="evidence" value="ECO:0007669"/>
    <property type="project" value="UniProtKB-UniRule"/>
</dbReference>
<dbReference type="CDD" id="cd01171">
    <property type="entry name" value="YXKO-related"/>
    <property type="match status" value="1"/>
</dbReference>
<evidence type="ECO:0000313" key="8">
    <source>
        <dbReference type="EMBL" id="MTW09390.1"/>
    </source>
</evidence>
<feature type="binding site" evidence="6">
    <location>
        <begin position="216"/>
        <end position="220"/>
    </location>
    <ligand>
        <name>AMP</name>
        <dbReference type="ChEBI" id="CHEBI:456215"/>
    </ligand>
</feature>
<feature type="binding site" evidence="6">
    <location>
        <position position="179"/>
    </location>
    <ligand>
        <name>(6S)-NADPHX</name>
        <dbReference type="ChEBI" id="CHEBI:64076"/>
    </ligand>
</feature>
<dbReference type="PANTHER" id="PTHR12592:SF0">
    <property type="entry name" value="ATP-DEPENDENT (S)-NAD(P)H-HYDRATE DEHYDRATASE"/>
    <property type="match status" value="1"/>
</dbReference>
<dbReference type="Proteomes" id="UP000472320">
    <property type="component" value="Unassembled WGS sequence"/>
</dbReference>
<dbReference type="PROSITE" id="PS51383">
    <property type="entry name" value="YJEF_C_3"/>
    <property type="match status" value="1"/>
</dbReference>
<comment type="similarity">
    <text evidence="6">Belongs to the NnrD/CARKD family.</text>
</comment>
<sequence>MSSAEPLDLNPALLRRWPLPQPGFDGDKEARGHVLIVAGSAEMPGAAMLAGEAALRAGAGKLTIATAASIAPQVGAAIPEARVIGLGETSAHGFLADSARRLGDLAGKADALLVGPGMQDEGACVELVHQLLERFEGIRTVLDATGMCAVHPRGEPHLLDETVDWEQFRFPSPVLLTPHAGELARLTGAERRSIEQEPHRAALSSAERWNAVVALKGATTVLAAPDGKVWQYQGGNAGLAISGSGDVLAGIIVGLLGRGATLEQAAAWGVVLHGAAGEQLALRCGPLGYLAREIAAEVPALLRVLAAP</sequence>
<evidence type="ECO:0000256" key="3">
    <source>
        <dbReference type="ARBA" id="ARBA00022857"/>
    </source>
</evidence>
<dbReference type="Pfam" id="PF01256">
    <property type="entry name" value="Carb_kinase"/>
    <property type="match status" value="1"/>
</dbReference>
<evidence type="ECO:0000259" key="7">
    <source>
        <dbReference type="PROSITE" id="PS51383"/>
    </source>
</evidence>
<dbReference type="GO" id="GO:0046496">
    <property type="term" value="P:nicotinamide nucleotide metabolic process"/>
    <property type="evidence" value="ECO:0007669"/>
    <property type="project" value="UniProtKB-UniRule"/>
</dbReference>
<comment type="catalytic activity">
    <reaction evidence="6">
        <text>(6S)-NADPHX + ADP = AMP + phosphate + NADPH + H(+)</text>
        <dbReference type="Rhea" id="RHEA:32235"/>
        <dbReference type="ChEBI" id="CHEBI:15378"/>
        <dbReference type="ChEBI" id="CHEBI:43474"/>
        <dbReference type="ChEBI" id="CHEBI:57783"/>
        <dbReference type="ChEBI" id="CHEBI:64076"/>
        <dbReference type="ChEBI" id="CHEBI:456215"/>
        <dbReference type="ChEBI" id="CHEBI:456216"/>
        <dbReference type="EC" id="4.2.1.136"/>
    </reaction>
</comment>
<proteinExistence type="inferred from homology"/>
<dbReference type="OrthoDB" id="9806925at2"/>